<dbReference type="AlphaFoldDB" id="A0A2R8APS4"/>
<keyword evidence="1" id="KW-0472">Membrane</keyword>
<keyword evidence="1" id="KW-1133">Transmembrane helix</keyword>
<sequence>MTALQEYIRLEAAGLWRASPEDQRRDVIVSIGDASLTISDTRDQALAHWSLAAIARANKGNSPAIYYPDGSPGETLELGEDELEMIAAIDKVRRVVESRRPKPGRLRLYVFGGVSSVLLSLGVFWLPGALMRHTVKVVPPAKRAEIGDALLGRIIRVSGQPCNDSAARVGLQHLSERLLGDANLLVVLPGGVVDTAHLPGGKILLNRALVEDPEDPDVTAGYILAETVRQKRSDPLDDLLQHSGLVASLRLLTSGSMPEKSLQSFAEWMLTQPPIPVDETALIDAFQKAGVRSRPYAYAVDVTGEQTLGLIEADPLASSDSGPVLSDGDWVRLQGICGA</sequence>
<dbReference type="EMBL" id="OMOJ01000001">
    <property type="protein sequence ID" value="SPF77897.1"/>
    <property type="molecule type" value="Genomic_DNA"/>
</dbReference>
<proteinExistence type="predicted"/>
<name>A0A2R8APS4_9RHOB</name>
<dbReference type="OrthoDB" id="7822309at2"/>
<organism evidence="2 3">
    <name type="scientific">Pseudoprimorskyibacter insulae</name>
    <dbReference type="NCBI Taxonomy" id="1695997"/>
    <lineage>
        <taxon>Bacteria</taxon>
        <taxon>Pseudomonadati</taxon>
        <taxon>Pseudomonadota</taxon>
        <taxon>Alphaproteobacteria</taxon>
        <taxon>Rhodobacterales</taxon>
        <taxon>Paracoccaceae</taxon>
        <taxon>Pseudoprimorskyibacter</taxon>
    </lineage>
</organism>
<keyword evidence="1" id="KW-0812">Transmembrane</keyword>
<evidence type="ECO:0000313" key="3">
    <source>
        <dbReference type="Proteomes" id="UP000244904"/>
    </source>
</evidence>
<keyword evidence="3" id="KW-1185">Reference proteome</keyword>
<accession>A0A2R8APS4</accession>
<gene>
    <name evidence="2" type="ORF">PRI8871_00484</name>
</gene>
<reference evidence="3" key="1">
    <citation type="submission" date="2018-03" db="EMBL/GenBank/DDBJ databases">
        <authorList>
            <person name="Rodrigo-Torres L."/>
            <person name="Arahal R. D."/>
            <person name="Lucena T."/>
        </authorList>
    </citation>
    <scope>NUCLEOTIDE SEQUENCE [LARGE SCALE GENOMIC DNA]</scope>
    <source>
        <strain evidence="3">CECT 8871</strain>
    </source>
</reference>
<feature type="transmembrane region" description="Helical" evidence="1">
    <location>
        <begin position="108"/>
        <end position="126"/>
    </location>
</feature>
<evidence type="ECO:0000313" key="2">
    <source>
        <dbReference type="EMBL" id="SPF77897.1"/>
    </source>
</evidence>
<protein>
    <submittedName>
        <fullName evidence="2">Uncharacterized protein</fullName>
    </submittedName>
</protein>
<evidence type="ECO:0000256" key="1">
    <source>
        <dbReference type="SAM" id="Phobius"/>
    </source>
</evidence>
<dbReference type="Proteomes" id="UP000244904">
    <property type="component" value="Unassembled WGS sequence"/>
</dbReference>
<dbReference type="RefSeq" id="WP_108884579.1">
    <property type="nucleotide sequence ID" value="NZ_OMOJ01000001.1"/>
</dbReference>